<organism evidence="1 2">
    <name type="scientific">Coprococcus eutactus</name>
    <dbReference type="NCBI Taxonomy" id="33043"/>
    <lineage>
        <taxon>Bacteria</taxon>
        <taxon>Bacillati</taxon>
        <taxon>Bacillota</taxon>
        <taxon>Clostridia</taxon>
        <taxon>Lachnospirales</taxon>
        <taxon>Lachnospiraceae</taxon>
        <taxon>Coprococcus</taxon>
    </lineage>
</organism>
<protein>
    <submittedName>
        <fullName evidence="1">Uncharacterized protein</fullName>
    </submittedName>
</protein>
<name>A0A412IFM7_9FIRM</name>
<proteinExistence type="predicted"/>
<evidence type="ECO:0000313" key="2">
    <source>
        <dbReference type="Proteomes" id="UP000283295"/>
    </source>
</evidence>
<dbReference type="AlphaFoldDB" id="A0A412IFM7"/>
<evidence type="ECO:0000313" key="1">
    <source>
        <dbReference type="EMBL" id="RGS35732.1"/>
    </source>
</evidence>
<dbReference type="Proteomes" id="UP000283295">
    <property type="component" value="Unassembled WGS sequence"/>
</dbReference>
<comment type="caution">
    <text evidence="1">The sequence shown here is derived from an EMBL/GenBank/DDBJ whole genome shotgun (WGS) entry which is preliminary data.</text>
</comment>
<sequence length="59" mass="6686">MYTFQSYIRDPDILRKAIAESDVKEEDGGISVNLNITTGANEKLEELKKILDKETGRDI</sequence>
<dbReference type="EMBL" id="QRVK01000060">
    <property type="protein sequence ID" value="RGS35732.1"/>
    <property type="molecule type" value="Genomic_DNA"/>
</dbReference>
<gene>
    <name evidence="1" type="ORF">DWX94_13530</name>
</gene>
<accession>A0A412IFM7</accession>
<reference evidence="1 2" key="1">
    <citation type="submission" date="2018-08" db="EMBL/GenBank/DDBJ databases">
        <title>A genome reference for cultivated species of the human gut microbiota.</title>
        <authorList>
            <person name="Zou Y."/>
            <person name="Xue W."/>
            <person name="Luo G."/>
        </authorList>
    </citation>
    <scope>NUCLEOTIDE SEQUENCE [LARGE SCALE GENOMIC DNA]</scope>
    <source>
        <strain evidence="1 2">AF22-21</strain>
    </source>
</reference>